<keyword evidence="1" id="KW-0433">Leucine-rich repeat</keyword>
<evidence type="ECO:0000313" key="5">
    <source>
        <dbReference type="EMBL" id="MBY20575.1"/>
    </source>
</evidence>
<dbReference type="Gene3D" id="3.80.10.10">
    <property type="entry name" value="Ribonuclease Inhibitor"/>
    <property type="match status" value="1"/>
</dbReference>
<feature type="domain" description="PIF1/LRR1 pleckstrin homology" evidence="4">
    <location>
        <begin position="1"/>
        <end position="107"/>
    </location>
</feature>
<evidence type="ECO:0000256" key="1">
    <source>
        <dbReference type="ARBA" id="ARBA00022614"/>
    </source>
</evidence>
<dbReference type="GO" id="GO:0005737">
    <property type="term" value="C:cytoplasm"/>
    <property type="evidence" value="ECO:0007669"/>
    <property type="project" value="TreeGrafter"/>
</dbReference>
<dbReference type="PANTHER" id="PTHR48051">
    <property type="match status" value="1"/>
</dbReference>
<gene>
    <name evidence="5" type="primary">let-413_0</name>
    <name evidence="5" type="ORF">g.111429</name>
</gene>
<evidence type="ECO:0000256" key="2">
    <source>
        <dbReference type="ARBA" id="ARBA00022737"/>
    </source>
</evidence>
<accession>A0A2S2NTU5</accession>
<dbReference type="Pfam" id="PF25344">
    <property type="entry name" value="PH_LRR1"/>
    <property type="match status" value="1"/>
</dbReference>
<evidence type="ECO:0000259" key="4">
    <source>
        <dbReference type="Pfam" id="PF25344"/>
    </source>
</evidence>
<keyword evidence="2" id="KW-0677">Repeat</keyword>
<dbReference type="InterPro" id="IPR050216">
    <property type="entry name" value="LRR_domain-containing"/>
</dbReference>
<dbReference type="InterPro" id="IPR057437">
    <property type="entry name" value="PIF1/LRR1_PH"/>
</dbReference>
<dbReference type="SUPFAM" id="SSF52047">
    <property type="entry name" value="RNI-like"/>
    <property type="match status" value="1"/>
</dbReference>
<sequence>MLIRCSLAMQDLNIPHSNARPLKSCVMTKKVNDNYYLCVKNSMYPNLKCFNLAMLNKVYHKFVAEGKMGLEFKEPKQLLSIDSKDKTEVNMLYAQIKAIVDGKKVIIATRQMPKTVSVKKAVMNRFDPMALEFVAIDHFDNRVLNMRHLTTLVLEKCDLPTIPIEIGRLPIKYLNISGSKLPINQDTLWNWTSITVICDTLISLKMDSIGIKRLPFEIMFLKNLQTLSATKNKLSYLPQFIGELKKLKNLLVTENLLVYFPHCLSSKTFNEVDLSNNLFHGLIKSSDDHLLRYLAVSSAVKKDDVENAVTSLSHLALYNLMDNCVPFKRQDIPRTLWIYFNLMGRCNVCTRWILPDYCKISYTHSLPLAVHLIKDQRLFSIPWQSMSCSIPNNCTRQV</sequence>
<dbReference type="AlphaFoldDB" id="A0A2S2NTU5"/>
<keyword evidence="3" id="KW-0539">Nucleus</keyword>
<dbReference type="EMBL" id="GGMR01007956">
    <property type="protein sequence ID" value="MBY20575.1"/>
    <property type="molecule type" value="Transcribed_RNA"/>
</dbReference>
<name>A0A2S2NTU5_SCHGA</name>
<dbReference type="PANTHER" id="PTHR48051:SF1">
    <property type="entry name" value="RAS SUPPRESSOR PROTEIN 1"/>
    <property type="match status" value="1"/>
</dbReference>
<proteinExistence type="predicted"/>
<dbReference type="InterPro" id="IPR032675">
    <property type="entry name" value="LRR_dom_sf"/>
</dbReference>
<protein>
    <submittedName>
        <fullName evidence="5">Protein lap1</fullName>
    </submittedName>
</protein>
<reference evidence="5" key="1">
    <citation type="submission" date="2018-04" db="EMBL/GenBank/DDBJ databases">
        <title>Transcriptome of Schizaphis graminum biotype I.</title>
        <authorList>
            <person name="Scully E.D."/>
            <person name="Geib S.M."/>
            <person name="Palmer N.A."/>
            <person name="Koch K."/>
            <person name="Bradshaw J."/>
            <person name="Heng-Moss T."/>
            <person name="Sarath G."/>
        </authorList>
    </citation>
    <scope>NUCLEOTIDE SEQUENCE</scope>
</reference>
<organism evidence="5">
    <name type="scientific">Schizaphis graminum</name>
    <name type="common">Green bug aphid</name>
    <dbReference type="NCBI Taxonomy" id="13262"/>
    <lineage>
        <taxon>Eukaryota</taxon>
        <taxon>Metazoa</taxon>
        <taxon>Ecdysozoa</taxon>
        <taxon>Arthropoda</taxon>
        <taxon>Hexapoda</taxon>
        <taxon>Insecta</taxon>
        <taxon>Pterygota</taxon>
        <taxon>Neoptera</taxon>
        <taxon>Paraneoptera</taxon>
        <taxon>Hemiptera</taxon>
        <taxon>Sternorrhyncha</taxon>
        <taxon>Aphidomorpha</taxon>
        <taxon>Aphidoidea</taxon>
        <taxon>Aphididae</taxon>
        <taxon>Aphidini</taxon>
        <taxon>Schizaphis</taxon>
    </lineage>
</organism>
<evidence type="ECO:0000256" key="3">
    <source>
        <dbReference type="ARBA" id="ARBA00023242"/>
    </source>
</evidence>